<dbReference type="Pfam" id="PF07690">
    <property type="entry name" value="MFS_1"/>
    <property type="match status" value="1"/>
</dbReference>
<dbReference type="GO" id="GO:0022857">
    <property type="term" value="F:transmembrane transporter activity"/>
    <property type="evidence" value="ECO:0007669"/>
    <property type="project" value="InterPro"/>
</dbReference>
<feature type="domain" description="Major facilitator superfamily (MFS) profile" evidence="6">
    <location>
        <begin position="42"/>
        <end position="488"/>
    </location>
</feature>
<dbReference type="EMBL" id="MCGN01000004">
    <property type="protein sequence ID" value="ORY97227.1"/>
    <property type="molecule type" value="Genomic_DNA"/>
</dbReference>
<feature type="transmembrane region" description="Helical" evidence="5">
    <location>
        <begin position="73"/>
        <end position="96"/>
    </location>
</feature>
<evidence type="ECO:0000313" key="8">
    <source>
        <dbReference type="Proteomes" id="UP000242180"/>
    </source>
</evidence>
<dbReference type="PROSITE" id="PS50850">
    <property type="entry name" value="MFS"/>
    <property type="match status" value="1"/>
</dbReference>
<evidence type="ECO:0000256" key="4">
    <source>
        <dbReference type="ARBA" id="ARBA00023136"/>
    </source>
</evidence>
<feature type="transmembrane region" description="Helical" evidence="5">
    <location>
        <begin position="41"/>
        <end position="61"/>
    </location>
</feature>
<reference evidence="7 8" key="1">
    <citation type="submission" date="2016-07" db="EMBL/GenBank/DDBJ databases">
        <title>Pervasive Adenine N6-methylation of Active Genes in Fungi.</title>
        <authorList>
            <consortium name="DOE Joint Genome Institute"/>
            <person name="Mondo S.J."/>
            <person name="Dannebaum R.O."/>
            <person name="Kuo R.C."/>
            <person name="Labutti K."/>
            <person name="Haridas S."/>
            <person name="Kuo A."/>
            <person name="Salamov A."/>
            <person name="Ahrendt S.R."/>
            <person name="Lipzen A."/>
            <person name="Sullivan W."/>
            <person name="Andreopoulos W.B."/>
            <person name="Clum A."/>
            <person name="Lindquist E."/>
            <person name="Daum C."/>
            <person name="Ramamoorthy G.K."/>
            <person name="Gryganskyi A."/>
            <person name="Culley D."/>
            <person name="Magnuson J.K."/>
            <person name="James T.Y."/>
            <person name="O'Malley M.A."/>
            <person name="Stajich J.E."/>
            <person name="Spatafora J.W."/>
            <person name="Visel A."/>
            <person name="Grigoriev I.V."/>
        </authorList>
    </citation>
    <scope>NUCLEOTIDE SEQUENCE [LARGE SCALE GENOMIC DNA]</scope>
    <source>
        <strain evidence="7 8">NRRL 2496</strain>
    </source>
</reference>
<dbReference type="Proteomes" id="UP000242180">
    <property type="component" value="Unassembled WGS sequence"/>
</dbReference>
<dbReference type="GO" id="GO:0005886">
    <property type="term" value="C:plasma membrane"/>
    <property type="evidence" value="ECO:0007669"/>
    <property type="project" value="TreeGrafter"/>
</dbReference>
<dbReference type="STRING" id="13706.A0A1X2HE76"/>
<evidence type="ECO:0000256" key="2">
    <source>
        <dbReference type="ARBA" id="ARBA00022692"/>
    </source>
</evidence>
<keyword evidence="3 5" id="KW-1133">Transmembrane helix</keyword>
<comment type="subcellular location">
    <subcellularLocation>
        <location evidence="1">Membrane</location>
        <topology evidence="1">Multi-pass membrane protein</topology>
    </subcellularLocation>
</comment>
<name>A0A1X2HE76_SYNRA</name>
<accession>A0A1X2HE76</accession>
<feature type="transmembrane region" description="Helical" evidence="5">
    <location>
        <begin position="284"/>
        <end position="307"/>
    </location>
</feature>
<evidence type="ECO:0000259" key="6">
    <source>
        <dbReference type="PROSITE" id="PS50850"/>
    </source>
</evidence>
<keyword evidence="4 5" id="KW-0472">Membrane</keyword>
<dbReference type="SUPFAM" id="SSF103473">
    <property type="entry name" value="MFS general substrate transporter"/>
    <property type="match status" value="1"/>
</dbReference>
<dbReference type="InterPro" id="IPR036259">
    <property type="entry name" value="MFS_trans_sf"/>
</dbReference>
<dbReference type="PANTHER" id="PTHR23502">
    <property type="entry name" value="MAJOR FACILITATOR SUPERFAMILY"/>
    <property type="match status" value="1"/>
</dbReference>
<dbReference type="InterPro" id="IPR011701">
    <property type="entry name" value="MFS"/>
</dbReference>
<feature type="transmembrane region" description="Helical" evidence="5">
    <location>
        <begin position="436"/>
        <end position="457"/>
    </location>
</feature>
<sequence length="509" mass="54705">MAKNASPAGQSSFVHILKSRLHPRPPVDTDPRLLSSRNKGIILVIMGLCASTAGFASTIYFPGMPAITADLQASSMNTTLTAALFVLFMGITPVFWSSTSDHFRVRRILFILAMIIFAMASLGAALVQSIGGLIVLRCLQAVGSSCGQSVGAGVIADCYPVEKRGAAFGKYFFGIFFGPLIGPVIGGFLVMSQQSWRATFWFCLAFGLCLVVALFFLLPETYRDDARFDAPACASKPPHDNDSIETTAEVLTDETKGKVAPAPAPAPASPQPAKRINPLEPALLLRHPFVAMAAFVSGIAFGAMFAVETIIPDLYEAHYGFTSWKTGLSFLGAGVGNVIGSICNTFLSDRLLLRARAKRGGAMRVEDRITINAWPCGVIIIPFGLLLFGWSIKFDLSVWAAIVGFGIQNFGMNQIMTMTSAYLVDAVPGKGATVTASANLMRMIFACILTLVANPMVNALGPGWTAVLFAALTWVSVVVLFFLKIYGHRLRRWSGFEQANEKTEETSIA</sequence>
<gene>
    <name evidence="7" type="ORF">BCR43DRAFT_523444</name>
</gene>
<feature type="transmembrane region" description="Helical" evidence="5">
    <location>
        <begin position="369"/>
        <end position="392"/>
    </location>
</feature>
<comment type="caution">
    <text evidence="7">The sequence shown here is derived from an EMBL/GenBank/DDBJ whole genome shotgun (WGS) entry which is preliminary data.</text>
</comment>
<feature type="transmembrane region" description="Helical" evidence="5">
    <location>
        <begin position="463"/>
        <end position="483"/>
    </location>
</feature>
<dbReference type="Gene3D" id="1.20.1250.20">
    <property type="entry name" value="MFS general substrate transporter like domains"/>
    <property type="match status" value="1"/>
</dbReference>
<keyword evidence="2 5" id="KW-0812">Transmembrane</keyword>
<evidence type="ECO:0000256" key="5">
    <source>
        <dbReference type="SAM" id="Phobius"/>
    </source>
</evidence>
<dbReference type="PANTHER" id="PTHR23502:SF5">
    <property type="entry name" value="QUINIDINE RESISTANCE PROTEIN 3"/>
    <property type="match status" value="1"/>
</dbReference>
<protein>
    <submittedName>
        <fullName evidence="7">Major facilitator superfamily domain-containing protein</fullName>
    </submittedName>
</protein>
<dbReference type="Gene3D" id="1.20.1720.10">
    <property type="entry name" value="Multidrug resistance protein D"/>
    <property type="match status" value="1"/>
</dbReference>
<dbReference type="AlphaFoldDB" id="A0A1X2HE76"/>
<organism evidence="7 8">
    <name type="scientific">Syncephalastrum racemosum</name>
    <name type="common">Filamentous fungus</name>
    <dbReference type="NCBI Taxonomy" id="13706"/>
    <lineage>
        <taxon>Eukaryota</taxon>
        <taxon>Fungi</taxon>
        <taxon>Fungi incertae sedis</taxon>
        <taxon>Mucoromycota</taxon>
        <taxon>Mucoromycotina</taxon>
        <taxon>Mucoromycetes</taxon>
        <taxon>Mucorales</taxon>
        <taxon>Syncephalastraceae</taxon>
        <taxon>Syncephalastrum</taxon>
    </lineage>
</organism>
<dbReference type="InterPro" id="IPR020846">
    <property type="entry name" value="MFS_dom"/>
</dbReference>
<evidence type="ECO:0000256" key="1">
    <source>
        <dbReference type="ARBA" id="ARBA00004141"/>
    </source>
</evidence>
<dbReference type="InParanoid" id="A0A1X2HE76"/>
<dbReference type="OMA" id="IADCYPL"/>
<feature type="transmembrane region" description="Helical" evidence="5">
    <location>
        <begin position="327"/>
        <end position="348"/>
    </location>
</feature>
<evidence type="ECO:0000256" key="3">
    <source>
        <dbReference type="ARBA" id="ARBA00022989"/>
    </source>
</evidence>
<proteinExistence type="predicted"/>
<feature type="transmembrane region" description="Helical" evidence="5">
    <location>
        <begin position="398"/>
        <end position="424"/>
    </location>
</feature>
<feature type="transmembrane region" description="Helical" evidence="5">
    <location>
        <begin position="198"/>
        <end position="218"/>
    </location>
</feature>
<evidence type="ECO:0000313" key="7">
    <source>
        <dbReference type="EMBL" id="ORY97227.1"/>
    </source>
</evidence>
<dbReference type="OrthoDB" id="3936150at2759"/>
<feature type="transmembrane region" description="Helical" evidence="5">
    <location>
        <begin position="108"/>
        <end position="128"/>
    </location>
</feature>
<feature type="transmembrane region" description="Helical" evidence="5">
    <location>
        <begin position="134"/>
        <end position="159"/>
    </location>
</feature>
<feature type="transmembrane region" description="Helical" evidence="5">
    <location>
        <begin position="171"/>
        <end position="192"/>
    </location>
</feature>
<keyword evidence="8" id="KW-1185">Reference proteome</keyword>